<dbReference type="Proteomes" id="UP000179807">
    <property type="component" value="Unassembled WGS sequence"/>
</dbReference>
<feature type="compositionally biased region" description="Polar residues" evidence="1">
    <location>
        <begin position="992"/>
        <end position="1009"/>
    </location>
</feature>
<dbReference type="InterPro" id="IPR051177">
    <property type="entry name" value="CIK-Related_Protein"/>
</dbReference>
<feature type="compositionally biased region" description="Low complexity" evidence="1">
    <location>
        <begin position="718"/>
        <end position="763"/>
    </location>
</feature>
<organism evidence="3 4">
    <name type="scientific">Tritrichomonas foetus</name>
    <dbReference type="NCBI Taxonomy" id="1144522"/>
    <lineage>
        <taxon>Eukaryota</taxon>
        <taxon>Metamonada</taxon>
        <taxon>Parabasalia</taxon>
        <taxon>Tritrichomonadida</taxon>
        <taxon>Tritrichomonadidae</taxon>
        <taxon>Tritrichomonas</taxon>
    </lineage>
</organism>
<dbReference type="Gene3D" id="1.10.510.10">
    <property type="entry name" value="Transferase(Phosphotransferase) domain 1"/>
    <property type="match status" value="1"/>
</dbReference>
<comment type="caution">
    <text evidence="3">The sequence shown here is derived from an EMBL/GenBank/DDBJ whole genome shotgun (WGS) entry which is preliminary data.</text>
</comment>
<evidence type="ECO:0000256" key="1">
    <source>
        <dbReference type="SAM" id="MobiDB-lite"/>
    </source>
</evidence>
<dbReference type="PANTHER" id="PTHR12984:SF6">
    <property type="entry name" value="SCY1-LIKE PROTEIN 2"/>
    <property type="match status" value="1"/>
</dbReference>
<reference evidence="3" key="1">
    <citation type="submission" date="2016-10" db="EMBL/GenBank/DDBJ databases">
        <authorList>
            <person name="Benchimol M."/>
            <person name="Almeida L.G."/>
            <person name="Vasconcelos A.T."/>
            <person name="Perreira-Neves A."/>
            <person name="Rosa I.A."/>
            <person name="Tasca T."/>
            <person name="Bogo M.R."/>
            <person name="de Souza W."/>
        </authorList>
    </citation>
    <scope>NUCLEOTIDE SEQUENCE [LARGE SCALE GENOMIC DNA]</scope>
    <source>
        <strain evidence="3">K</strain>
    </source>
</reference>
<dbReference type="PANTHER" id="PTHR12984">
    <property type="entry name" value="SCY1-RELATED S/T PROTEIN KINASE-LIKE"/>
    <property type="match status" value="1"/>
</dbReference>
<dbReference type="SUPFAM" id="SSF56112">
    <property type="entry name" value="Protein kinase-like (PK-like)"/>
    <property type="match status" value="1"/>
</dbReference>
<accession>A0A1J4KRI3</accession>
<feature type="region of interest" description="Disordered" evidence="1">
    <location>
        <begin position="625"/>
        <end position="1018"/>
    </location>
</feature>
<dbReference type="EMBL" id="MLAK01000571">
    <property type="protein sequence ID" value="OHT12077.1"/>
    <property type="molecule type" value="Genomic_DNA"/>
</dbReference>
<feature type="compositionally biased region" description="Low complexity" evidence="1">
    <location>
        <begin position="929"/>
        <end position="958"/>
    </location>
</feature>
<name>A0A1J4KRI3_9EUKA</name>
<dbReference type="SUPFAM" id="SSF48371">
    <property type="entry name" value="ARM repeat"/>
    <property type="match status" value="1"/>
</dbReference>
<dbReference type="PROSITE" id="PS50011">
    <property type="entry name" value="PROTEIN_KINASE_DOM"/>
    <property type="match status" value="1"/>
</dbReference>
<feature type="domain" description="Protein kinase" evidence="2">
    <location>
        <begin position="9"/>
        <end position="283"/>
    </location>
</feature>
<dbReference type="Pfam" id="PF00069">
    <property type="entry name" value="Pkinase"/>
    <property type="match status" value="1"/>
</dbReference>
<dbReference type="VEuPathDB" id="TrichDB:TRFO_03690"/>
<gene>
    <name evidence="3" type="ORF">TRFO_03690</name>
</gene>
<feature type="compositionally biased region" description="Polar residues" evidence="1">
    <location>
        <begin position="764"/>
        <end position="782"/>
    </location>
</feature>
<dbReference type="Gene3D" id="1.25.10.10">
    <property type="entry name" value="Leucine-rich Repeat Variant"/>
    <property type="match status" value="1"/>
</dbReference>
<dbReference type="Gene3D" id="3.30.200.20">
    <property type="entry name" value="Phosphorylase Kinase, domain 1"/>
    <property type="match status" value="1"/>
</dbReference>
<dbReference type="AlphaFoldDB" id="A0A1J4KRI3"/>
<keyword evidence="3" id="KW-0418">Kinase</keyword>
<feature type="compositionally biased region" description="Polar residues" evidence="1">
    <location>
        <begin position="664"/>
        <end position="689"/>
    </location>
</feature>
<dbReference type="InterPro" id="IPR011009">
    <property type="entry name" value="Kinase-like_dom_sf"/>
</dbReference>
<evidence type="ECO:0000259" key="2">
    <source>
        <dbReference type="PROSITE" id="PS50011"/>
    </source>
</evidence>
<dbReference type="GO" id="GO:0004672">
    <property type="term" value="F:protein kinase activity"/>
    <property type="evidence" value="ECO:0007669"/>
    <property type="project" value="InterPro"/>
</dbReference>
<feature type="compositionally biased region" description="Polar residues" evidence="1">
    <location>
        <begin position="829"/>
        <end position="841"/>
    </location>
</feature>
<feature type="compositionally biased region" description="Low complexity" evidence="1">
    <location>
        <begin position="892"/>
        <end position="920"/>
    </location>
</feature>
<dbReference type="GO" id="GO:0005524">
    <property type="term" value="F:ATP binding"/>
    <property type="evidence" value="ECO:0007669"/>
    <property type="project" value="InterPro"/>
</dbReference>
<evidence type="ECO:0000313" key="4">
    <source>
        <dbReference type="Proteomes" id="UP000179807"/>
    </source>
</evidence>
<proteinExistence type="predicted"/>
<sequence>MGSQISANYENIEMVKSIDLWNIHTANHKVSKEKVALWVIDVPKLKERYKKKAQRMKYLDMILASLHEMRKYRHPRILKVLEIAEKKPEIGFASEPFNKCVASEVTNMHPMDVAYISFQVAEVMSFLSSEARIVHLGLNPTAILLDDQLSIKLTQFQWCSPINSQGDVNLSQIYEQLKEFSDNSIKPPEMLSIMKKSSNEEITSQADVFIFGLFLFETFTGRKFFDVGSNDPDQMLSSFDNKYSQLHAESKIPVDFLPLVRSCLNRDAGQRPTMTNVVQHAAFQSMQLKALRYIDIMLTKNPSDKFAFYKGLSKKIEDFSPSLQRIKFLPTLVNECIADVRFAPILLGAIFQISIKYSSDEFMELTWRRLSVLATVVNPPEVSIGLLRNLWVLMDKIDKRLHKDYVYPIIFSALNSKEPRIHNEVLKQIDRVIEEMSEDNLRSLILPRLFDLAQNSSTASVTAASLLCIAKSLKRIDNETFTSDFVPKLILVWRKFQTCEVGNPILEIFLNLKVSLDAIMVKILPTACEIAGSNNLEGDLRSRYCNYIIKSTQDFRDLGGHEKNFNDDESVAATKANDDNPFTSSAQVSSFETSSARTIRSLSVDNVPSNPPSNSSLFTAQKSMLPEPTNPFAASDNNDDIFSSNSSKKNDNNFTVENVFGAKDSTQGMRHTSSQEVLNTSSRDQSRPFTNDIFGKKDTADDIFGSANQPAKPPLDMSLSSSTNNPFASSAASSNQTTPSNNNNISTNNSSFSPFTTPSSSSTVGNPNSTMNSKFFPSSTNKPPLPPNTQPASSQQYQTSSQPRSAMDSIFGPPSSNEGSGFGVGSGNKPPSSSGFPTTTFGGPAPSAEDIFGPTTNSTDIFSSGNGGFGDFGSPQRGSTGGLASSKPLPIQQQQQGGFSDSSFGFNQPSPQQQSQPKPQFGAQSSGFNPFQSNSTPSQPQPQIQQQQQQQPKFNPFQSAAATGGIGAMSQPPGCQITNSGRVARTVDPGTKTLSFGQIRTPQAQQQRKPGNDLLDLF</sequence>
<dbReference type="InterPro" id="IPR000719">
    <property type="entry name" value="Prot_kinase_dom"/>
</dbReference>
<feature type="compositionally biased region" description="Polar residues" evidence="1">
    <location>
        <begin position="790"/>
        <end position="804"/>
    </location>
</feature>
<dbReference type="InterPro" id="IPR016024">
    <property type="entry name" value="ARM-type_fold"/>
</dbReference>
<dbReference type="OrthoDB" id="79687at2759"/>
<dbReference type="InterPro" id="IPR011989">
    <property type="entry name" value="ARM-like"/>
</dbReference>
<dbReference type="GeneID" id="94826160"/>
<evidence type="ECO:0000313" key="3">
    <source>
        <dbReference type="EMBL" id="OHT12077.1"/>
    </source>
</evidence>
<keyword evidence="4" id="KW-1185">Reference proteome</keyword>
<keyword evidence="3" id="KW-0808">Transferase</keyword>
<protein>
    <submittedName>
        <fullName evidence="3">Protein kinase</fullName>
    </submittedName>
</protein>
<dbReference type="RefSeq" id="XP_068365213.1">
    <property type="nucleotide sequence ID" value="XM_068491456.1"/>
</dbReference>